<dbReference type="Gramene" id="KOM38107">
    <property type="protein sequence ID" value="KOM38107"/>
    <property type="gene ID" value="LR48_Vigan03g148900"/>
</dbReference>
<dbReference type="AlphaFoldDB" id="A0A0L9U627"/>
<proteinExistence type="predicted"/>
<reference evidence="1 4" key="3">
    <citation type="submission" date="2020-05" db="EMBL/GenBank/DDBJ databases">
        <title>Vigna angularis (adzuki bean) Var. LongXiaoDou No. 4 denovo assembly.</title>
        <authorList>
            <person name="Xiang H."/>
        </authorList>
    </citation>
    <scope>NUCLEOTIDE SEQUENCE [LARGE SCALE GENOMIC DNA]</scope>
    <source>
        <tissue evidence="1">Leaf</tissue>
    </source>
</reference>
<name>A0A0L9U627_PHAAN</name>
<reference evidence="3" key="1">
    <citation type="journal article" date="2015" name="Proc. Natl. Acad. Sci. U.S.A.">
        <title>Genome sequencing of adzuki bean (Vigna angularis) provides insight into high starch and low fat accumulation and domestication.</title>
        <authorList>
            <person name="Yang K."/>
            <person name="Tian Z."/>
            <person name="Chen C."/>
            <person name="Luo L."/>
            <person name="Zhao B."/>
            <person name="Wang Z."/>
            <person name="Yu L."/>
            <person name="Li Y."/>
            <person name="Sun Y."/>
            <person name="Li W."/>
            <person name="Chen Y."/>
            <person name="Li Y."/>
            <person name="Zhang Y."/>
            <person name="Ai D."/>
            <person name="Zhao J."/>
            <person name="Shang C."/>
            <person name="Ma Y."/>
            <person name="Wu B."/>
            <person name="Wang M."/>
            <person name="Gao L."/>
            <person name="Sun D."/>
            <person name="Zhang P."/>
            <person name="Guo F."/>
            <person name="Wang W."/>
            <person name="Li Y."/>
            <person name="Wang J."/>
            <person name="Varshney R.K."/>
            <person name="Wang J."/>
            <person name="Ling H.Q."/>
            <person name="Wan P."/>
        </authorList>
    </citation>
    <scope>NUCLEOTIDE SEQUENCE</scope>
    <source>
        <strain evidence="3">cv. Jingnong 6</strain>
    </source>
</reference>
<dbReference type="EMBL" id="JABFOF010000002">
    <property type="protein sequence ID" value="KAG2405005.1"/>
    <property type="molecule type" value="Genomic_DNA"/>
</dbReference>
<evidence type="ECO:0000313" key="3">
    <source>
        <dbReference type="Proteomes" id="UP000053144"/>
    </source>
</evidence>
<dbReference type="Proteomes" id="UP000743370">
    <property type="component" value="Unassembled WGS sequence"/>
</dbReference>
<accession>A0A0L9U627</accession>
<reference evidence="2" key="2">
    <citation type="submission" date="2015-02" db="EMBL/GenBank/DDBJ databases">
        <authorList>
            <person name="Chooi Y.-H."/>
        </authorList>
    </citation>
    <scope>NUCLEOTIDE SEQUENCE</scope>
    <source>
        <tissue evidence="2">Seedling</tissue>
    </source>
</reference>
<dbReference type="Proteomes" id="UP000053144">
    <property type="component" value="Chromosome 3"/>
</dbReference>
<evidence type="ECO:0000313" key="4">
    <source>
        <dbReference type="Proteomes" id="UP000743370"/>
    </source>
</evidence>
<protein>
    <submittedName>
        <fullName evidence="2">Uncharacterized protein</fullName>
    </submittedName>
</protein>
<evidence type="ECO:0000313" key="2">
    <source>
        <dbReference type="EMBL" id="KOM38107.1"/>
    </source>
</evidence>
<gene>
    <name evidence="1" type="ORF">HKW66_Vig0042600</name>
    <name evidence="2" type="ORF">LR48_Vigan03g148900</name>
</gene>
<organism evidence="2 3">
    <name type="scientific">Phaseolus angularis</name>
    <name type="common">Azuki bean</name>
    <name type="synonym">Vigna angularis</name>
    <dbReference type="NCBI Taxonomy" id="3914"/>
    <lineage>
        <taxon>Eukaryota</taxon>
        <taxon>Viridiplantae</taxon>
        <taxon>Streptophyta</taxon>
        <taxon>Embryophyta</taxon>
        <taxon>Tracheophyta</taxon>
        <taxon>Spermatophyta</taxon>
        <taxon>Magnoliopsida</taxon>
        <taxon>eudicotyledons</taxon>
        <taxon>Gunneridae</taxon>
        <taxon>Pentapetalae</taxon>
        <taxon>rosids</taxon>
        <taxon>fabids</taxon>
        <taxon>Fabales</taxon>
        <taxon>Fabaceae</taxon>
        <taxon>Papilionoideae</taxon>
        <taxon>50 kb inversion clade</taxon>
        <taxon>NPAAA clade</taxon>
        <taxon>indigoferoid/millettioid clade</taxon>
        <taxon>Phaseoleae</taxon>
        <taxon>Vigna</taxon>
    </lineage>
</organism>
<sequence>MLLQLKWYLRLKTLFKLRRWVPLKVWFKLRLPSKREIIVPYPCPLRCLPEHITKGDGPFNRVDHVSTSVLGAFLSWHHLMCGNYIRQQGGNFPTPYDNELVKMLGLKGCINYVEVMMDHCMAIIQYFKSYMVGKAQLSAKYGEMEKEKASMGTEGQRR</sequence>
<dbReference type="EMBL" id="CM003373">
    <property type="protein sequence ID" value="KOM38107.1"/>
    <property type="molecule type" value="Genomic_DNA"/>
</dbReference>
<evidence type="ECO:0000313" key="1">
    <source>
        <dbReference type="EMBL" id="KAG2405005.1"/>
    </source>
</evidence>